<evidence type="ECO:0000313" key="4">
    <source>
        <dbReference type="Proteomes" id="UP000228945"/>
    </source>
</evidence>
<dbReference type="KEGG" id="cmb:CSW64_16610"/>
<feature type="repeat" description="TPR" evidence="1">
    <location>
        <begin position="43"/>
        <end position="76"/>
    </location>
</feature>
<dbReference type="PROSITE" id="PS50005">
    <property type="entry name" value="TPR"/>
    <property type="match status" value="1"/>
</dbReference>
<sequence length="187" mass="20713">MKLRFRTICPAHRLDAALDAVGADRAKGAAQIQELLAFYPEDPRLHYAAGALLAAERKYEAAMAAMTRSLEIAPHFSQARFQLGLLAIRAGDCARARSALAPLLDLSLDEPLRHLAEGLDHLLAHRLDEAVECLRFGMIVNWSKRGPDREILSLLEDIDLMRRSDREDGEPAGRASKTASSPRRNVH</sequence>
<keyword evidence="1" id="KW-0802">TPR repeat</keyword>
<proteinExistence type="predicted"/>
<reference evidence="3 4" key="1">
    <citation type="submission" date="2017-10" db="EMBL/GenBank/DDBJ databases">
        <title>Genome sequence of Caulobacter mirabilis FWC38.</title>
        <authorList>
            <person name="Fiebig A."/>
            <person name="Crosson S."/>
        </authorList>
    </citation>
    <scope>NUCLEOTIDE SEQUENCE [LARGE SCALE GENOMIC DNA]</scope>
    <source>
        <strain evidence="3 4">FWC 38</strain>
    </source>
</reference>
<dbReference type="InterPro" id="IPR019734">
    <property type="entry name" value="TPR_rpt"/>
</dbReference>
<dbReference type="Proteomes" id="UP000228945">
    <property type="component" value="Chromosome"/>
</dbReference>
<dbReference type="InterPro" id="IPR011990">
    <property type="entry name" value="TPR-like_helical_dom_sf"/>
</dbReference>
<dbReference type="Gene3D" id="1.25.40.10">
    <property type="entry name" value="Tetratricopeptide repeat domain"/>
    <property type="match status" value="1"/>
</dbReference>
<evidence type="ECO:0000256" key="1">
    <source>
        <dbReference type="PROSITE-ProRule" id="PRU00339"/>
    </source>
</evidence>
<feature type="region of interest" description="Disordered" evidence="2">
    <location>
        <begin position="165"/>
        <end position="187"/>
    </location>
</feature>
<evidence type="ECO:0000256" key="2">
    <source>
        <dbReference type="SAM" id="MobiDB-lite"/>
    </source>
</evidence>
<feature type="compositionally biased region" description="Polar residues" evidence="2">
    <location>
        <begin position="177"/>
        <end position="187"/>
    </location>
</feature>
<dbReference type="SUPFAM" id="SSF48452">
    <property type="entry name" value="TPR-like"/>
    <property type="match status" value="1"/>
</dbReference>
<organism evidence="3 4">
    <name type="scientific">Caulobacter mirabilis</name>
    <dbReference type="NCBI Taxonomy" id="69666"/>
    <lineage>
        <taxon>Bacteria</taxon>
        <taxon>Pseudomonadati</taxon>
        <taxon>Pseudomonadota</taxon>
        <taxon>Alphaproteobacteria</taxon>
        <taxon>Caulobacterales</taxon>
        <taxon>Caulobacteraceae</taxon>
        <taxon>Caulobacter</taxon>
    </lineage>
</organism>
<gene>
    <name evidence="3" type="ORF">CSW64_16610</name>
</gene>
<dbReference type="AlphaFoldDB" id="A0A2D2B0X9"/>
<keyword evidence="4" id="KW-1185">Reference proteome</keyword>
<dbReference type="EMBL" id="CP024201">
    <property type="protein sequence ID" value="ATQ43902.1"/>
    <property type="molecule type" value="Genomic_DNA"/>
</dbReference>
<evidence type="ECO:0000313" key="3">
    <source>
        <dbReference type="EMBL" id="ATQ43902.1"/>
    </source>
</evidence>
<accession>A0A2D2B0X9</accession>
<name>A0A2D2B0X9_9CAUL</name>
<protein>
    <submittedName>
        <fullName evidence="3">Uncharacterized protein</fullName>
    </submittedName>
</protein>